<dbReference type="Pfam" id="PF13456">
    <property type="entry name" value="RVT_3"/>
    <property type="match status" value="1"/>
</dbReference>
<dbReference type="PANTHER" id="PTHR47723">
    <property type="entry name" value="OS05G0353850 PROTEIN"/>
    <property type="match status" value="1"/>
</dbReference>
<feature type="domain" description="RNase H type-1" evidence="1">
    <location>
        <begin position="63"/>
        <end position="176"/>
    </location>
</feature>
<reference evidence="2 3" key="1">
    <citation type="submission" date="2023-03" db="EMBL/GenBank/DDBJ databases">
        <title>WGS of Gossypium arboreum.</title>
        <authorList>
            <person name="Yu D."/>
        </authorList>
    </citation>
    <scope>NUCLEOTIDE SEQUENCE [LARGE SCALE GENOMIC DNA]</scope>
    <source>
        <tissue evidence="2">Leaf</tissue>
    </source>
</reference>
<comment type="caution">
    <text evidence="2">The sequence shown here is derived from an EMBL/GenBank/DDBJ whole genome shotgun (WGS) entry which is preliminary data.</text>
</comment>
<protein>
    <recommendedName>
        <fullName evidence="1">RNase H type-1 domain-containing protein</fullName>
    </recommendedName>
</protein>
<keyword evidence="3" id="KW-1185">Reference proteome</keyword>
<dbReference type="InterPro" id="IPR053151">
    <property type="entry name" value="RNase_H-like"/>
</dbReference>
<dbReference type="Proteomes" id="UP001358586">
    <property type="component" value="Chromosome 1"/>
</dbReference>
<dbReference type="PANTHER" id="PTHR47723:SF19">
    <property type="entry name" value="POLYNUCLEOTIDYL TRANSFERASE, RIBONUCLEASE H-LIKE SUPERFAMILY PROTEIN"/>
    <property type="match status" value="1"/>
</dbReference>
<name>A0ABR0R583_GOSAR</name>
<dbReference type="EMBL" id="JARKNE010000001">
    <property type="protein sequence ID" value="KAK5846292.1"/>
    <property type="molecule type" value="Genomic_DNA"/>
</dbReference>
<gene>
    <name evidence="2" type="ORF">PVK06_002575</name>
</gene>
<proteinExistence type="predicted"/>
<dbReference type="Gene3D" id="3.30.420.10">
    <property type="entry name" value="Ribonuclease H-like superfamily/Ribonuclease H"/>
    <property type="match status" value="1"/>
</dbReference>
<dbReference type="InterPro" id="IPR002156">
    <property type="entry name" value="RNaseH_domain"/>
</dbReference>
<organism evidence="2 3">
    <name type="scientific">Gossypium arboreum</name>
    <name type="common">Tree cotton</name>
    <name type="synonym">Gossypium nanking</name>
    <dbReference type="NCBI Taxonomy" id="29729"/>
    <lineage>
        <taxon>Eukaryota</taxon>
        <taxon>Viridiplantae</taxon>
        <taxon>Streptophyta</taxon>
        <taxon>Embryophyta</taxon>
        <taxon>Tracheophyta</taxon>
        <taxon>Spermatophyta</taxon>
        <taxon>Magnoliopsida</taxon>
        <taxon>eudicotyledons</taxon>
        <taxon>Gunneridae</taxon>
        <taxon>Pentapetalae</taxon>
        <taxon>rosids</taxon>
        <taxon>malvids</taxon>
        <taxon>Malvales</taxon>
        <taxon>Malvaceae</taxon>
        <taxon>Malvoideae</taxon>
        <taxon>Gossypium</taxon>
    </lineage>
</organism>
<evidence type="ECO:0000313" key="3">
    <source>
        <dbReference type="Proteomes" id="UP001358586"/>
    </source>
</evidence>
<dbReference type="InterPro" id="IPR044730">
    <property type="entry name" value="RNase_H-like_dom_plant"/>
</dbReference>
<dbReference type="SUPFAM" id="SSF53098">
    <property type="entry name" value="Ribonuclease H-like"/>
    <property type="match status" value="1"/>
</dbReference>
<dbReference type="InterPro" id="IPR012337">
    <property type="entry name" value="RNaseH-like_sf"/>
</dbReference>
<sequence>MLIYCFVFQDNAWSTKDIIRTSYSWARQYVIASKSPLQKSHPFVTTSPLVRDSVCLNTDELVRVKGDFASAGGLVRDSNRAWMFGFCRYFGCCSVLDDELWAILDGLHLTLDRGFNHILIQIDSRKAILVIQEEPVGGHKSTLIRRIQQLLIQEHHWCIQHDPSKENKNGDALAKMVHDKILDVRFLNNPY</sequence>
<dbReference type="InterPro" id="IPR036397">
    <property type="entry name" value="RNaseH_sf"/>
</dbReference>
<accession>A0ABR0R583</accession>
<dbReference type="CDD" id="cd06222">
    <property type="entry name" value="RNase_H_like"/>
    <property type="match status" value="1"/>
</dbReference>
<evidence type="ECO:0000313" key="2">
    <source>
        <dbReference type="EMBL" id="KAK5846292.1"/>
    </source>
</evidence>
<evidence type="ECO:0000259" key="1">
    <source>
        <dbReference type="Pfam" id="PF13456"/>
    </source>
</evidence>